<dbReference type="AlphaFoldDB" id="A0A4S3JSG5"/>
<reference evidence="2 3" key="1">
    <citation type="submission" date="2019-03" db="EMBL/GenBank/DDBJ databases">
        <title>The genome sequence of a newly discovered highly antifungal drug resistant Aspergillus species, Aspergillus tanneri NIH 1004.</title>
        <authorList>
            <person name="Mounaud S."/>
            <person name="Singh I."/>
            <person name="Joardar V."/>
            <person name="Pakala S."/>
            <person name="Pakala S."/>
            <person name="Venepally P."/>
            <person name="Hoover J."/>
            <person name="Nierman W."/>
            <person name="Chung J."/>
            <person name="Losada L."/>
        </authorList>
    </citation>
    <scope>NUCLEOTIDE SEQUENCE [LARGE SCALE GENOMIC DNA]</scope>
    <source>
        <strain evidence="2 3">NIH1004</strain>
    </source>
</reference>
<comment type="caution">
    <text evidence="2">The sequence shown here is derived from an EMBL/GenBank/DDBJ whole genome shotgun (WGS) entry which is preliminary data.</text>
</comment>
<name>A0A4S3JSG5_9EURO</name>
<feature type="region of interest" description="Disordered" evidence="1">
    <location>
        <begin position="19"/>
        <end position="43"/>
    </location>
</feature>
<feature type="compositionally biased region" description="Low complexity" evidence="1">
    <location>
        <begin position="30"/>
        <end position="42"/>
    </location>
</feature>
<proteinExistence type="predicted"/>
<evidence type="ECO:0000313" key="3">
    <source>
        <dbReference type="Proteomes" id="UP000308092"/>
    </source>
</evidence>
<evidence type="ECO:0000256" key="1">
    <source>
        <dbReference type="SAM" id="MobiDB-lite"/>
    </source>
</evidence>
<dbReference type="Proteomes" id="UP000308092">
    <property type="component" value="Unassembled WGS sequence"/>
</dbReference>
<dbReference type="EMBL" id="SOSA01000036">
    <property type="protein sequence ID" value="THC98712.1"/>
    <property type="molecule type" value="Genomic_DNA"/>
</dbReference>
<gene>
    <name evidence="2" type="ORF">EYZ11_001775</name>
</gene>
<accession>A0A4S3JSG5</accession>
<keyword evidence="3" id="KW-1185">Reference proteome</keyword>
<protein>
    <submittedName>
        <fullName evidence="2">Uncharacterized protein</fullName>
    </submittedName>
</protein>
<sequence length="70" mass="7501">MVVVGWAENLPIGLQIFNDDPPEWSLPTNEGPESSSGPGDSGCLTLTDVAIMHGQTDYLEIQQVCNRGAE</sequence>
<organism evidence="2 3">
    <name type="scientific">Aspergillus tanneri</name>
    <dbReference type="NCBI Taxonomy" id="1220188"/>
    <lineage>
        <taxon>Eukaryota</taxon>
        <taxon>Fungi</taxon>
        <taxon>Dikarya</taxon>
        <taxon>Ascomycota</taxon>
        <taxon>Pezizomycotina</taxon>
        <taxon>Eurotiomycetes</taxon>
        <taxon>Eurotiomycetidae</taxon>
        <taxon>Eurotiales</taxon>
        <taxon>Aspergillaceae</taxon>
        <taxon>Aspergillus</taxon>
        <taxon>Aspergillus subgen. Circumdati</taxon>
    </lineage>
</organism>
<evidence type="ECO:0000313" key="2">
    <source>
        <dbReference type="EMBL" id="THC98712.1"/>
    </source>
</evidence>
<dbReference type="VEuPathDB" id="FungiDB:EYZ11_001775"/>